<reference evidence="1" key="2">
    <citation type="submission" date="2010-07" db="EMBL/GenBank/DDBJ databases">
        <authorList>
            <consortium name="The Broad Institute Genome Sequencing Platform"/>
            <consortium name="Broad Institute Genome Sequencing Center for Infectious Disease"/>
            <person name="Ma L.-J."/>
            <person name="Dead R."/>
            <person name="Young S."/>
            <person name="Zeng Q."/>
            <person name="Koehrsen M."/>
            <person name="Alvarado L."/>
            <person name="Berlin A."/>
            <person name="Chapman S.B."/>
            <person name="Chen Z."/>
            <person name="Freedman E."/>
            <person name="Gellesch M."/>
            <person name="Goldberg J."/>
            <person name="Griggs A."/>
            <person name="Gujja S."/>
            <person name="Heilman E.R."/>
            <person name="Heiman D."/>
            <person name="Hepburn T."/>
            <person name="Howarth C."/>
            <person name="Jen D."/>
            <person name="Larson L."/>
            <person name="Mehta T."/>
            <person name="Neiman D."/>
            <person name="Pearson M."/>
            <person name="Roberts A."/>
            <person name="Saif S."/>
            <person name="Shea T."/>
            <person name="Shenoy N."/>
            <person name="Sisk P."/>
            <person name="Stolte C."/>
            <person name="Sykes S."/>
            <person name="Walk T."/>
            <person name="White J."/>
            <person name="Yandava C."/>
            <person name="Haas B."/>
            <person name="Nusbaum C."/>
            <person name="Birren B."/>
        </authorList>
    </citation>
    <scope>NUCLEOTIDE SEQUENCE</scope>
    <source>
        <strain evidence="1">R3-111a-1</strain>
    </source>
</reference>
<dbReference type="AlphaFoldDB" id="J8UZC9"/>
<evidence type="ECO:0000313" key="2">
    <source>
        <dbReference type="EnsemblFungi" id="EJT79985"/>
    </source>
</evidence>
<name>J8UZC9_GAET3</name>
<dbReference type="GeneID" id="20345525"/>
<dbReference type="Proteomes" id="UP000006039">
    <property type="component" value="Unassembled WGS sequence"/>
</dbReference>
<reference evidence="2" key="5">
    <citation type="submission" date="2018-04" db="UniProtKB">
        <authorList>
            <consortium name="EnsemblFungi"/>
        </authorList>
    </citation>
    <scope>IDENTIFICATION</scope>
    <source>
        <strain evidence="2">R3-111a-1</strain>
    </source>
</reference>
<dbReference type="VEuPathDB" id="FungiDB:GGTG_05067"/>
<protein>
    <submittedName>
        <fullName evidence="1 2">Uncharacterized protein</fullName>
    </submittedName>
</protein>
<dbReference type="RefSeq" id="XP_009221130.1">
    <property type="nucleotide sequence ID" value="XM_009222866.1"/>
</dbReference>
<gene>
    <name evidence="2" type="primary">20345525</name>
    <name evidence="1" type="ORF">GGTG_05067</name>
</gene>
<reference evidence="3" key="1">
    <citation type="submission" date="2010-07" db="EMBL/GenBank/DDBJ databases">
        <title>The genome sequence of Gaeumannomyces graminis var. tritici strain R3-111a-1.</title>
        <authorList>
            <consortium name="The Broad Institute Genome Sequencing Platform"/>
            <person name="Ma L.-J."/>
            <person name="Dead R."/>
            <person name="Young S."/>
            <person name="Zeng Q."/>
            <person name="Koehrsen M."/>
            <person name="Alvarado L."/>
            <person name="Berlin A."/>
            <person name="Chapman S.B."/>
            <person name="Chen Z."/>
            <person name="Freedman E."/>
            <person name="Gellesch M."/>
            <person name="Goldberg J."/>
            <person name="Griggs A."/>
            <person name="Gujja S."/>
            <person name="Heilman E.R."/>
            <person name="Heiman D."/>
            <person name="Hepburn T."/>
            <person name="Howarth C."/>
            <person name="Jen D."/>
            <person name="Larson L."/>
            <person name="Mehta T."/>
            <person name="Neiman D."/>
            <person name="Pearson M."/>
            <person name="Roberts A."/>
            <person name="Saif S."/>
            <person name="Shea T."/>
            <person name="Shenoy N."/>
            <person name="Sisk P."/>
            <person name="Stolte C."/>
            <person name="Sykes S."/>
            <person name="Walk T."/>
            <person name="White J."/>
            <person name="Yandava C."/>
            <person name="Haas B."/>
            <person name="Nusbaum C."/>
            <person name="Birren B."/>
        </authorList>
    </citation>
    <scope>NUCLEOTIDE SEQUENCE [LARGE SCALE GENOMIC DNA]</scope>
    <source>
        <strain evidence="3">R3-111a-1</strain>
    </source>
</reference>
<reference evidence="1" key="3">
    <citation type="submission" date="2010-09" db="EMBL/GenBank/DDBJ databases">
        <title>Annotation of Gaeumannomyces graminis var. tritici R3-111a-1.</title>
        <authorList>
            <consortium name="The Broad Institute Genome Sequencing Platform"/>
            <person name="Ma L.-J."/>
            <person name="Dead R."/>
            <person name="Young S.K."/>
            <person name="Zeng Q."/>
            <person name="Gargeya S."/>
            <person name="Fitzgerald M."/>
            <person name="Haas B."/>
            <person name="Abouelleil A."/>
            <person name="Alvarado L."/>
            <person name="Arachchi H.M."/>
            <person name="Berlin A."/>
            <person name="Brown A."/>
            <person name="Chapman S.B."/>
            <person name="Chen Z."/>
            <person name="Dunbar C."/>
            <person name="Freedman E."/>
            <person name="Gearin G."/>
            <person name="Gellesch M."/>
            <person name="Goldberg J."/>
            <person name="Griggs A."/>
            <person name="Gujja S."/>
            <person name="Heiman D."/>
            <person name="Howarth C."/>
            <person name="Larson L."/>
            <person name="Lui A."/>
            <person name="MacDonald P.J.P."/>
            <person name="Mehta T."/>
            <person name="Montmayeur A."/>
            <person name="Murphy C."/>
            <person name="Neiman D."/>
            <person name="Pearson M."/>
            <person name="Priest M."/>
            <person name="Roberts A."/>
            <person name="Saif S."/>
            <person name="Shea T."/>
            <person name="Shenoy N."/>
            <person name="Sisk P."/>
            <person name="Stolte C."/>
            <person name="Sykes S."/>
            <person name="Yandava C."/>
            <person name="Wortman J."/>
            <person name="Nusbaum C."/>
            <person name="Birren B."/>
        </authorList>
    </citation>
    <scope>NUCLEOTIDE SEQUENCE</scope>
    <source>
        <strain evidence="1">R3-111a-1</strain>
    </source>
</reference>
<proteinExistence type="predicted"/>
<feature type="non-terminal residue" evidence="1">
    <location>
        <position position="119"/>
    </location>
</feature>
<sequence length="119" mass="13296">KKRISKLRKFRNKKTLSFFKFAFRINQYFTNPNLALFGFNKIAETKGINECRAVNDLTAPSNTAPFKSQSATSTGTLRNRTVAITSLFITKDLILTQHFTCTTVSLLSCKPLGTVTIGL</sequence>
<dbReference type="EnsemblFungi" id="EJT79985">
    <property type="protein sequence ID" value="EJT79985"/>
    <property type="gene ID" value="GGTG_05067"/>
</dbReference>
<accession>J8UZC9</accession>
<evidence type="ECO:0000313" key="3">
    <source>
        <dbReference type="Proteomes" id="UP000006039"/>
    </source>
</evidence>
<reference evidence="2" key="4">
    <citation type="journal article" date="2015" name="G3 (Bethesda)">
        <title>Genome sequences of three phytopathogenic species of the Magnaporthaceae family of fungi.</title>
        <authorList>
            <person name="Okagaki L.H."/>
            <person name="Nunes C.C."/>
            <person name="Sailsbery J."/>
            <person name="Clay B."/>
            <person name="Brown D."/>
            <person name="John T."/>
            <person name="Oh Y."/>
            <person name="Young N."/>
            <person name="Fitzgerald M."/>
            <person name="Haas B.J."/>
            <person name="Zeng Q."/>
            <person name="Young S."/>
            <person name="Adiconis X."/>
            <person name="Fan L."/>
            <person name="Levin J.Z."/>
            <person name="Mitchell T.K."/>
            <person name="Okubara P.A."/>
            <person name="Farman M.L."/>
            <person name="Kohn L.M."/>
            <person name="Birren B."/>
            <person name="Ma L.-J."/>
            <person name="Dean R.A."/>
        </authorList>
    </citation>
    <scope>NUCLEOTIDE SEQUENCE</scope>
    <source>
        <strain evidence="2">R3-111a-1</strain>
    </source>
</reference>
<organism evidence="1">
    <name type="scientific">Gaeumannomyces tritici (strain R3-111a-1)</name>
    <name type="common">Wheat and barley take-all root rot fungus</name>
    <name type="synonym">Gaeumannomyces graminis var. tritici</name>
    <dbReference type="NCBI Taxonomy" id="644352"/>
    <lineage>
        <taxon>Eukaryota</taxon>
        <taxon>Fungi</taxon>
        <taxon>Dikarya</taxon>
        <taxon>Ascomycota</taxon>
        <taxon>Pezizomycotina</taxon>
        <taxon>Sordariomycetes</taxon>
        <taxon>Sordariomycetidae</taxon>
        <taxon>Magnaporthales</taxon>
        <taxon>Magnaporthaceae</taxon>
        <taxon>Gaeumannomyces</taxon>
    </lineage>
</organism>
<evidence type="ECO:0000313" key="1">
    <source>
        <dbReference type="EMBL" id="EJT79985.1"/>
    </source>
</evidence>
<keyword evidence="3" id="KW-1185">Reference proteome</keyword>
<dbReference type="EMBL" id="GL385396">
    <property type="protein sequence ID" value="EJT79985.1"/>
    <property type="molecule type" value="Genomic_DNA"/>
</dbReference>